<dbReference type="PANTHER" id="PTHR10314">
    <property type="entry name" value="CYSTATHIONINE BETA-SYNTHASE"/>
    <property type="match status" value="1"/>
</dbReference>
<dbReference type="FunFam" id="3.40.50.1100:FF:000118">
    <property type="entry name" value="Related to CYS4-cystathionine beta-synthase"/>
    <property type="match status" value="1"/>
</dbReference>
<dbReference type="Pfam" id="PF00291">
    <property type="entry name" value="PALP"/>
    <property type="match status" value="1"/>
</dbReference>
<dbReference type="CDD" id="cd01561">
    <property type="entry name" value="CBS_like"/>
    <property type="match status" value="1"/>
</dbReference>
<accession>A0A1F5UTU3</accession>
<reference evidence="5 6" key="1">
    <citation type="journal article" date="2016" name="Nat. Commun.">
        <title>Thousands of microbial genomes shed light on interconnected biogeochemical processes in an aquifer system.</title>
        <authorList>
            <person name="Anantharaman K."/>
            <person name="Brown C.T."/>
            <person name="Hug L.A."/>
            <person name="Sharon I."/>
            <person name="Castelle C.J."/>
            <person name="Probst A.J."/>
            <person name="Thomas B.C."/>
            <person name="Singh A."/>
            <person name="Wilkins M.J."/>
            <person name="Karaoz U."/>
            <person name="Brodie E.L."/>
            <person name="Williams K.H."/>
            <person name="Hubbard S.S."/>
            <person name="Banfield J.F."/>
        </authorList>
    </citation>
    <scope>NUCLEOTIDE SEQUENCE [LARGE SCALE GENOMIC DNA]</scope>
    <source>
        <strain evidence="6">RBG_16_55_9</strain>
    </source>
</reference>
<evidence type="ECO:0000313" key="5">
    <source>
        <dbReference type="EMBL" id="OGF54151.1"/>
    </source>
</evidence>
<dbReference type="PROSITE" id="PS00901">
    <property type="entry name" value="CYS_SYNTHASE"/>
    <property type="match status" value="1"/>
</dbReference>
<feature type="domain" description="Tryptophan synthase beta chain-like PALP" evidence="4">
    <location>
        <begin position="8"/>
        <end position="298"/>
    </location>
</feature>
<dbReference type="EMBL" id="MFGX01000088">
    <property type="protein sequence ID" value="OGF54151.1"/>
    <property type="molecule type" value="Genomic_DNA"/>
</dbReference>
<protein>
    <submittedName>
        <fullName evidence="5">Cystathionine beta-synthase</fullName>
    </submittedName>
</protein>
<comment type="cofactor">
    <cofactor evidence="1">
        <name>pyridoxal 5'-phosphate</name>
        <dbReference type="ChEBI" id="CHEBI:597326"/>
    </cofactor>
</comment>
<evidence type="ECO:0000256" key="3">
    <source>
        <dbReference type="ARBA" id="ARBA00022898"/>
    </source>
</evidence>
<dbReference type="SUPFAM" id="SSF53686">
    <property type="entry name" value="Tryptophan synthase beta subunit-like PLP-dependent enzymes"/>
    <property type="match status" value="1"/>
</dbReference>
<dbReference type="FunFam" id="3.40.50.1100:FF:000003">
    <property type="entry name" value="Cystathionine beta-synthase"/>
    <property type="match status" value="1"/>
</dbReference>
<comment type="caution">
    <text evidence="5">The sequence shown here is derived from an EMBL/GenBank/DDBJ whole genome shotgun (WGS) entry which is preliminary data.</text>
</comment>
<evidence type="ECO:0000259" key="4">
    <source>
        <dbReference type="Pfam" id="PF00291"/>
    </source>
</evidence>
<sequence>MRIAKNILELIGQTPMVELSRINPTKVRMLAKLEYLNPGGSVKDRVGVSMIERAEREGKLKPGMTVVEPTSGNTGVGLALACILKGYKLVCTIPDKQSREKIDLLKAYGAEVIVCPTAVEPDDPRSYYSVARQIAEERKGFLPNQYENPGNPEAHYETTGPEIWEQTQGQIEAFVCGVGTGGTISGIGRCLKEKDPSVKIVGVDPEGSMIYTEFYAQPHHVHPYLIEGIGEDLIPGTLNLKIIDEIIRVKDKESYLMARQLLQCEGLFVGSSGGSAVLGALRYAEKMKKGTLVVLLPDSGRNYVGKVFSDSWMREKGFI</sequence>
<dbReference type="Gene3D" id="3.40.50.1100">
    <property type="match status" value="2"/>
</dbReference>
<evidence type="ECO:0000256" key="2">
    <source>
        <dbReference type="ARBA" id="ARBA00007103"/>
    </source>
</evidence>
<organism evidence="5 6">
    <name type="scientific">Fraserbacteria sp. (strain RBG_16_55_9)</name>
    <dbReference type="NCBI Taxonomy" id="1817864"/>
    <lineage>
        <taxon>Bacteria</taxon>
        <taxon>Candidatus Fraseribacteriota</taxon>
    </lineage>
</organism>
<dbReference type="InterPro" id="IPR001216">
    <property type="entry name" value="P-phosphate_BS"/>
</dbReference>
<dbReference type="InterPro" id="IPR001926">
    <property type="entry name" value="TrpB-like_PALP"/>
</dbReference>
<dbReference type="Proteomes" id="UP000179157">
    <property type="component" value="Unassembled WGS sequence"/>
</dbReference>
<keyword evidence="3" id="KW-0663">Pyridoxal phosphate</keyword>
<dbReference type="InterPro" id="IPR036052">
    <property type="entry name" value="TrpB-like_PALP_sf"/>
</dbReference>
<gene>
    <name evidence="5" type="ORF">A2Z21_07205</name>
</gene>
<evidence type="ECO:0000256" key="1">
    <source>
        <dbReference type="ARBA" id="ARBA00001933"/>
    </source>
</evidence>
<dbReference type="STRING" id="1817864.A2Z21_07205"/>
<dbReference type="InterPro" id="IPR050214">
    <property type="entry name" value="Cys_Synth/Cystath_Beta-Synth"/>
</dbReference>
<dbReference type="GO" id="GO:0016765">
    <property type="term" value="F:transferase activity, transferring alkyl or aryl (other than methyl) groups"/>
    <property type="evidence" value="ECO:0007669"/>
    <property type="project" value="UniProtKB-ARBA"/>
</dbReference>
<comment type="similarity">
    <text evidence="2">Belongs to the cysteine synthase/cystathionine beta-synthase family.</text>
</comment>
<proteinExistence type="inferred from homology"/>
<evidence type="ECO:0000313" key="6">
    <source>
        <dbReference type="Proteomes" id="UP000179157"/>
    </source>
</evidence>
<dbReference type="AlphaFoldDB" id="A0A1F5UTU3"/>
<dbReference type="GO" id="GO:0006535">
    <property type="term" value="P:cysteine biosynthetic process from serine"/>
    <property type="evidence" value="ECO:0007669"/>
    <property type="project" value="InterPro"/>
</dbReference>
<name>A0A1F5UTU3_FRAXR</name>